<dbReference type="Gene3D" id="3.40.50.150">
    <property type="entry name" value="Vaccinia Virus protein VP39"/>
    <property type="match status" value="1"/>
</dbReference>
<evidence type="ECO:0000313" key="3">
    <source>
        <dbReference type="Proteomes" id="UP000253958"/>
    </source>
</evidence>
<evidence type="ECO:0000313" key="2">
    <source>
        <dbReference type="EMBL" id="AXH93543.1"/>
    </source>
</evidence>
<keyword evidence="2" id="KW-0808">Transferase</keyword>
<dbReference type="PANTHER" id="PTHR42912">
    <property type="entry name" value="METHYLTRANSFERASE"/>
    <property type="match status" value="1"/>
</dbReference>
<keyword evidence="2" id="KW-0489">Methyltransferase</keyword>
<reference evidence="2 3" key="1">
    <citation type="submission" date="2018-07" db="EMBL/GenBank/DDBJ databases">
        <authorList>
            <person name="Ye Y."/>
        </authorList>
    </citation>
    <scope>NUCLEOTIDE SEQUENCE [LARGE SCALE GENOMIC DNA]</scope>
    <source>
        <strain evidence="3">H14(2018)</strain>
    </source>
</reference>
<protein>
    <submittedName>
        <fullName evidence="2">Class I SAM-dependent methyltransferase</fullName>
    </submittedName>
</protein>
<dbReference type="GO" id="GO:0008757">
    <property type="term" value="F:S-adenosylmethionine-dependent methyltransferase activity"/>
    <property type="evidence" value="ECO:0007669"/>
    <property type="project" value="InterPro"/>
</dbReference>
<reference evidence="2 3" key="2">
    <citation type="submission" date="2018-08" db="EMBL/GenBank/DDBJ databases">
        <title>Streptomyces kandeliansis sp. nov., an endophytic bacterium isolated from mangrove plant.</title>
        <authorList>
            <person name="Wang R."/>
        </authorList>
    </citation>
    <scope>NUCLEOTIDE SEQUENCE [LARGE SCALE GENOMIC DNA]</scope>
    <source>
        <strain evidence="3">H14(2018)</strain>
    </source>
</reference>
<organism evidence="2 3">
    <name type="scientific">Micromonospora aurantiaca</name>
    <name type="common">nom. illeg.</name>
    <dbReference type="NCBI Taxonomy" id="47850"/>
    <lineage>
        <taxon>Bacteria</taxon>
        <taxon>Bacillati</taxon>
        <taxon>Actinomycetota</taxon>
        <taxon>Actinomycetes</taxon>
        <taxon>Micromonosporales</taxon>
        <taxon>Micromonosporaceae</taxon>
        <taxon>Micromonospora</taxon>
    </lineage>
</organism>
<dbReference type="Proteomes" id="UP000253958">
    <property type="component" value="Chromosome"/>
</dbReference>
<proteinExistence type="predicted"/>
<dbReference type="InterPro" id="IPR029063">
    <property type="entry name" value="SAM-dependent_MTases_sf"/>
</dbReference>
<gene>
    <name evidence="2" type="ORF">DVH21_28475</name>
</gene>
<dbReference type="InterPro" id="IPR050508">
    <property type="entry name" value="Methyltransf_Superfamily"/>
</dbReference>
<sequence length="270" mass="29469">MQVAAQRDRIAAHFDARAPNYARAAGWVTDPVSLEPVITLLSRRPSGVALEIGAGSGAVAQAVAMSSAKVRSYVGVDISPAMAREHARHAPSVIGDGHHLPIAGGRIGTVICRQSFHYLQHPDAALAEVVRVLAPDGRLLIAQIVPFDEASDQAWWSTAMKIRQPLRKHFWTDAELRSTVERCGFAVEPTYELRRRTSLNEWVDRYSLESAARAALLEHFASTPAPVRSLRAFAESDGDVDYDLRWVFITARPTGAYAESDEARGSADSS</sequence>
<dbReference type="AlphaFoldDB" id="A0A6N3K974"/>
<name>A0A6N3K974_9ACTN</name>
<dbReference type="GO" id="GO:0032259">
    <property type="term" value="P:methylation"/>
    <property type="evidence" value="ECO:0007669"/>
    <property type="project" value="UniProtKB-KW"/>
</dbReference>
<dbReference type="CDD" id="cd02440">
    <property type="entry name" value="AdoMet_MTases"/>
    <property type="match status" value="1"/>
</dbReference>
<dbReference type="Pfam" id="PF08241">
    <property type="entry name" value="Methyltransf_11"/>
    <property type="match status" value="1"/>
</dbReference>
<dbReference type="InterPro" id="IPR013216">
    <property type="entry name" value="Methyltransf_11"/>
</dbReference>
<accession>A0A6N3K974</accession>
<dbReference type="EMBL" id="CP031263">
    <property type="protein sequence ID" value="AXH93543.1"/>
    <property type="molecule type" value="Genomic_DNA"/>
</dbReference>
<feature type="domain" description="Methyltransferase type 11" evidence="1">
    <location>
        <begin position="50"/>
        <end position="141"/>
    </location>
</feature>
<evidence type="ECO:0000259" key="1">
    <source>
        <dbReference type="Pfam" id="PF08241"/>
    </source>
</evidence>
<dbReference type="SUPFAM" id="SSF53335">
    <property type="entry name" value="S-adenosyl-L-methionine-dependent methyltransferases"/>
    <property type="match status" value="1"/>
</dbReference>